<feature type="chain" id="PRO_5004554514" evidence="3">
    <location>
        <begin position="20"/>
        <end position="692"/>
    </location>
</feature>
<dbReference type="Gene3D" id="2.60.120.260">
    <property type="entry name" value="Galactose-binding domain-like"/>
    <property type="match status" value="1"/>
</dbReference>
<dbReference type="Proteomes" id="UP000011682">
    <property type="component" value="Unassembled WGS sequence"/>
</dbReference>
<accession>S9P6Y3</accession>
<dbReference type="AlphaFoldDB" id="S9P6Y3"/>
<keyword evidence="5" id="KW-1185">Reference proteome</keyword>
<evidence type="ECO:0000313" key="5">
    <source>
        <dbReference type="Proteomes" id="UP000011682"/>
    </source>
</evidence>
<dbReference type="InterPro" id="IPR037293">
    <property type="entry name" value="Gal_Oxidase_central_sf"/>
</dbReference>
<proteinExistence type="predicted"/>
<evidence type="ECO:0000256" key="2">
    <source>
        <dbReference type="ARBA" id="ARBA00022737"/>
    </source>
</evidence>
<keyword evidence="1" id="KW-0880">Kelch repeat</keyword>
<dbReference type="SMART" id="SM00612">
    <property type="entry name" value="Kelch"/>
    <property type="match status" value="6"/>
</dbReference>
<sequence>MKHLLGSLLLLAAGTPALAAESIVVNGGFESPWIVPNWSVYSSIPGWTTTWGPGIEIQGWGALEGGQVVELDSYGPSAMSQHLPTQAGKTYRLSVAFSPRPGVRDNRIGVYWDGALVSTLEGDGSNNGGSVWSRHSMKVTAFRTGTALQFADLSVADGVGGLIDDVRVVEEVPTLLVNGSTPAYYNASLGTTLDGTQRQFPLADLASGDPLIHGSAEPNLSPVAPLLGNWLSANPLPLNPYWSAPRVIPSTWAVNTETAIVYELDAGLTGMHDVVARFGVDNGVFVWIDGRYMFGALGPGESSSWEYNVSLGDLSPGKHYLQILREDHGGGTGYVVEVKGVANEAMSCQPNSGQFTPSGGTAALHLLHSATALADGRVLVVGGFNRGAELYDPATGTWSFTGTPVSTHRRHTATLLRDGRVLVAGGDGARASSSAEVYDPATGAWAATGNLGTYRREHSAVRLADGRVLVMGGTDGGGTVLASAEVYDPATGTWASTGGMARARRAFTATPLADGRVLVTGGLVDNADECLGFNCLASAEVYNPATGTWSSTGGMATARGFHAAAVLADGKVLVTGGGVDGVTSAHAEVYNPAMGTWTATGDMHSPRRRHSLTALNGGLVLAVGGYDDSTGIHTSAELYDPNARAWCTTGSLGQDRYEHTATPLPDGRVLITAGFSNGSSYTSEVYGLGGSR</sequence>
<dbReference type="PANTHER" id="PTHR46344:SF27">
    <property type="entry name" value="KELCH REPEAT SUPERFAMILY PROTEIN"/>
    <property type="match status" value="1"/>
</dbReference>
<feature type="signal peptide" evidence="3">
    <location>
        <begin position="1"/>
        <end position="19"/>
    </location>
</feature>
<dbReference type="EMBL" id="ANAH02000021">
    <property type="protein sequence ID" value="EPX58936.1"/>
    <property type="molecule type" value="Genomic_DNA"/>
</dbReference>
<dbReference type="InterPro" id="IPR006652">
    <property type="entry name" value="Kelch_1"/>
</dbReference>
<dbReference type="Gene3D" id="2.120.10.80">
    <property type="entry name" value="Kelch-type beta propeller"/>
    <property type="match status" value="1"/>
</dbReference>
<dbReference type="PANTHER" id="PTHR46344">
    <property type="entry name" value="OS02G0202900 PROTEIN"/>
    <property type="match status" value="1"/>
</dbReference>
<dbReference type="RefSeq" id="WP_002631607.1">
    <property type="nucleotide sequence ID" value="NZ_ANAH02000021.1"/>
</dbReference>
<evidence type="ECO:0000313" key="4">
    <source>
        <dbReference type="EMBL" id="EPX58936.1"/>
    </source>
</evidence>
<dbReference type="eggNOG" id="COG2931">
    <property type="taxonomic scope" value="Bacteria"/>
</dbReference>
<dbReference type="OrthoDB" id="7858189at2"/>
<protein>
    <submittedName>
        <fullName evidence="4">Uncharacterized protein</fullName>
    </submittedName>
</protein>
<evidence type="ECO:0000256" key="1">
    <source>
        <dbReference type="ARBA" id="ARBA00022441"/>
    </source>
</evidence>
<dbReference type="Gene3D" id="2.130.10.80">
    <property type="entry name" value="Galactose oxidase/kelch, beta-propeller"/>
    <property type="match status" value="3"/>
</dbReference>
<organism evidence="4 5">
    <name type="scientific">Cystobacter fuscus (strain ATCC 25194 / DSM 2262 / NBRC 100088 / M29)</name>
    <dbReference type="NCBI Taxonomy" id="1242864"/>
    <lineage>
        <taxon>Bacteria</taxon>
        <taxon>Pseudomonadati</taxon>
        <taxon>Myxococcota</taxon>
        <taxon>Myxococcia</taxon>
        <taxon>Myxococcales</taxon>
        <taxon>Cystobacterineae</taxon>
        <taxon>Archangiaceae</taxon>
        <taxon>Cystobacter</taxon>
    </lineage>
</organism>
<dbReference type="SUPFAM" id="SSF117281">
    <property type="entry name" value="Kelch motif"/>
    <property type="match status" value="2"/>
</dbReference>
<name>S9P6Y3_CYSF2</name>
<keyword evidence="3" id="KW-0732">Signal</keyword>
<comment type="caution">
    <text evidence="4">The sequence shown here is derived from an EMBL/GenBank/DDBJ whole genome shotgun (WGS) entry which is preliminary data.</text>
</comment>
<keyword evidence="2" id="KW-0677">Repeat</keyword>
<gene>
    <name evidence="4" type="ORF">D187_003651</name>
</gene>
<reference evidence="4" key="1">
    <citation type="submission" date="2013-05" db="EMBL/GenBank/DDBJ databases">
        <title>Genome assembly of Cystobacter fuscus DSM 2262.</title>
        <authorList>
            <person name="Sharma G."/>
            <person name="Khatri I."/>
            <person name="Kaur C."/>
            <person name="Mayilraj S."/>
            <person name="Subramanian S."/>
        </authorList>
    </citation>
    <scope>NUCLEOTIDE SEQUENCE [LARGE SCALE GENOMIC DNA]</scope>
    <source>
        <strain evidence="4">DSM 2262</strain>
    </source>
</reference>
<evidence type="ECO:0000256" key="3">
    <source>
        <dbReference type="SAM" id="SignalP"/>
    </source>
</evidence>
<dbReference type="eggNOG" id="COG3055">
    <property type="taxonomic scope" value="Bacteria"/>
</dbReference>
<dbReference type="InterPro" id="IPR015915">
    <property type="entry name" value="Kelch-typ_b-propeller"/>
</dbReference>
<dbReference type="Pfam" id="PF24681">
    <property type="entry name" value="Kelch_KLHDC2_KLHL20_DRC7"/>
    <property type="match status" value="1"/>
</dbReference>